<dbReference type="Proteomes" id="UP001519460">
    <property type="component" value="Unassembled WGS sequence"/>
</dbReference>
<reference evidence="1 2" key="1">
    <citation type="journal article" date="2023" name="Sci. Data">
        <title>Genome assembly of the Korean intertidal mud-creeper Batillaria attramentaria.</title>
        <authorList>
            <person name="Patra A.K."/>
            <person name="Ho P.T."/>
            <person name="Jun S."/>
            <person name="Lee S.J."/>
            <person name="Kim Y."/>
            <person name="Won Y.J."/>
        </authorList>
    </citation>
    <scope>NUCLEOTIDE SEQUENCE [LARGE SCALE GENOMIC DNA]</scope>
    <source>
        <strain evidence="1">Wonlab-2016</strain>
    </source>
</reference>
<accession>A0ABD0J7C1</accession>
<organism evidence="1 2">
    <name type="scientific">Batillaria attramentaria</name>
    <dbReference type="NCBI Taxonomy" id="370345"/>
    <lineage>
        <taxon>Eukaryota</taxon>
        <taxon>Metazoa</taxon>
        <taxon>Spiralia</taxon>
        <taxon>Lophotrochozoa</taxon>
        <taxon>Mollusca</taxon>
        <taxon>Gastropoda</taxon>
        <taxon>Caenogastropoda</taxon>
        <taxon>Sorbeoconcha</taxon>
        <taxon>Cerithioidea</taxon>
        <taxon>Batillariidae</taxon>
        <taxon>Batillaria</taxon>
    </lineage>
</organism>
<dbReference type="EMBL" id="JACVVK020000591">
    <property type="protein sequence ID" value="KAK7464031.1"/>
    <property type="molecule type" value="Genomic_DNA"/>
</dbReference>
<proteinExistence type="predicted"/>
<keyword evidence="2" id="KW-1185">Reference proteome</keyword>
<protein>
    <submittedName>
        <fullName evidence="1">Uncharacterized protein</fullName>
    </submittedName>
</protein>
<evidence type="ECO:0000313" key="2">
    <source>
        <dbReference type="Proteomes" id="UP001519460"/>
    </source>
</evidence>
<name>A0ABD0J7C1_9CAEN</name>
<dbReference type="AlphaFoldDB" id="A0ABD0J7C1"/>
<evidence type="ECO:0000313" key="1">
    <source>
        <dbReference type="EMBL" id="KAK7464031.1"/>
    </source>
</evidence>
<feature type="non-terminal residue" evidence="1">
    <location>
        <position position="99"/>
    </location>
</feature>
<comment type="caution">
    <text evidence="1">The sequence shown here is derived from an EMBL/GenBank/DDBJ whole genome shotgun (WGS) entry which is preliminary data.</text>
</comment>
<sequence>MLYFKLLTLDCTPINQKTPTHGVRRYVRAGIIAGHDNTASAQSRLSYKSPPDRVHCTLHVGVWRSWENKKIIDSCFTGIPMAAVNSASPGLNLRRRYYL</sequence>
<gene>
    <name evidence="1" type="ORF">BaRGS_00037955</name>
</gene>